<proteinExistence type="predicted"/>
<dbReference type="InterPro" id="IPR050745">
    <property type="entry name" value="Multifunctional_regulatory"/>
</dbReference>
<organism evidence="3 4">
    <name type="scientific">Fusarium solani</name>
    <name type="common">Filamentous fungus</name>
    <dbReference type="NCBI Taxonomy" id="169388"/>
    <lineage>
        <taxon>Eukaryota</taxon>
        <taxon>Fungi</taxon>
        <taxon>Dikarya</taxon>
        <taxon>Ascomycota</taxon>
        <taxon>Pezizomycotina</taxon>
        <taxon>Sordariomycetes</taxon>
        <taxon>Hypocreomycetidae</taxon>
        <taxon>Hypocreales</taxon>
        <taxon>Nectriaceae</taxon>
        <taxon>Fusarium</taxon>
        <taxon>Fusarium solani species complex</taxon>
    </lineage>
</organism>
<protein>
    <submittedName>
        <fullName evidence="3">Ankyrin repeat-containing domain protein</fullName>
    </submittedName>
</protein>
<dbReference type="InterPro" id="IPR036770">
    <property type="entry name" value="Ankyrin_rpt-contain_sf"/>
</dbReference>
<dbReference type="Gene3D" id="1.25.40.20">
    <property type="entry name" value="Ankyrin repeat-containing domain"/>
    <property type="match status" value="1"/>
</dbReference>
<evidence type="ECO:0000313" key="4">
    <source>
        <dbReference type="Proteomes" id="UP000736672"/>
    </source>
</evidence>
<dbReference type="InterPro" id="IPR002110">
    <property type="entry name" value="Ankyrin_rpt"/>
</dbReference>
<accession>A0A9P9H0X9</accession>
<dbReference type="AlphaFoldDB" id="A0A9P9H0X9"/>
<dbReference type="SUPFAM" id="SSF48403">
    <property type="entry name" value="Ankyrin repeat"/>
    <property type="match status" value="1"/>
</dbReference>
<evidence type="ECO:0000256" key="1">
    <source>
        <dbReference type="ARBA" id="ARBA00022737"/>
    </source>
</evidence>
<dbReference type="Pfam" id="PF12796">
    <property type="entry name" value="Ank_2"/>
    <property type="match status" value="1"/>
</dbReference>
<keyword evidence="2" id="KW-0040">ANK repeat</keyword>
<evidence type="ECO:0000256" key="2">
    <source>
        <dbReference type="ARBA" id="ARBA00023043"/>
    </source>
</evidence>
<dbReference type="PANTHER" id="PTHR24189:SF50">
    <property type="entry name" value="ANKYRIN REPEAT AND SOCS BOX PROTEIN 2"/>
    <property type="match status" value="1"/>
</dbReference>
<name>A0A9P9H0X9_FUSSL</name>
<evidence type="ECO:0000313" key="3">
    <source>
        <dbReference type="EMBL" id="KAH7248348.1"/>
    </source>
</evidence>
<dbReference type="OrthoDB" id="341259at2759"/>
<dbReference type="Proteomes" id="UP000736672">
    <property type="component" value="Unassembled WGS sequence"/>
</dbReference>
<dbReference type="SMART" id="SM00248">
    <property type="entry name" value="ANK"/>
    <property type="match status" value="4"/>
</dbReference>
<sequence>MNFLLNHQSPGRVGLFVDLAQKFIDDLQYASNVDEQVTLPFTIFPLGDQRDGTCLSATPMHLAAAYGKEDIVAILINATDLNRKDQDVTALSLALYCGHRRLARMLLENGAWPNCSPNISSLHAAARRGFKEEMEQFVKGSKVDPDIEDKDGATPIVYALQQPEKEAWETICFLFYLGAAKDLVVGDGLYTYAELARGMGKDWLADKLEEVSDGASSRTMDFA</sequence>
<reference evidence="3" key="1">
    <citation type="journal article" date="2021" name="Nat. Commun.">
        <title>Genetic determinants of endophytism in the Arabidopsis root mycobiome.</title>
        <authorList>
            <person name="Mesny F."/>
            <person name="Miyauchi S."/>
            <person name="Thiergart T."/>
            <person name="Pickel B."/>
            <person name="Atanasova L."/>
            <person name="Karlsson M."/>
            <person name="Huettel B."/>
            <person name="Barry K.W."/>
            <person name="Haridas S."/>
            <person name="Chen C."/>
            <person name="Bauer D."/>
            <person name="Andreopoulos W."/>
            <person name="Pangilinan J."/>
            <person name="LaButti K."/>
            <person name="Riley R."/>
            <person name="Lipzen A."/>
            <person name="Clum A."/>
            <person name="Drula E."/>
            <person name="Henrissat B."/>
            <person name="Kohler A."/>
            <person name="Grigoriev I.V."/>
            <person name="Martin F.M."/>
            <person name="Hacquard S."/>
        </authorList>
    </citation>
    <scope>NUCLEOTIDE SEQUENCE</scope>
    <source>
        <strain evidence="3">FSSC 5 MPI-SDFR-AT-0091</strain>
    </source>
</reference>
<dbReference type="PANTHER" id="PTHR24189">
    <property type="entry name" value="MYOTROPHIN"/>
    <property type="match status" value="1"/>
</dbReference>
<gene>
    <name evidence="3" type="ORF">B0J15DRAFT_401038</name>
</gene>
<comment type="caution">
    <text evidence="3">The sequence shown here is derived from an EMBL/GenBank/DDBJ whole genome shotgun (WGS) entry which is preliminary data.</text>
</comment>
<keyword evidence="4" id="KW-1185">Reference proteome</keyword>
<dbReference type="EMBL" id="JAGTJS010000014">
    <property type="protein sequence ID" value="KAH7248348.1"/>
    <property type="molecule type" value="Genomic_DNA"/>
</dbReference>
<keyword evidence="1" id="KW-0677">Repeat</keyword>